<evidence type="ECO:0000313" key="2">
    <source>
        <dbReference type="Proteomes" id="UP000240638"/>
    </source>
</evidence>
<dbReference type="AlphaFoldDB" id="A0A2T3XUY3"/>
<organism evidence="1 2">
    <name type="scientific">Trinickia symbiotica</name>
    <dbReference type="NCBI Taxonomy" id="863227"/>
    <lineage>
        <taxon>Bacteria</taxon>
        <taxon>Pseudomonadati</taxon>
        <taxon>Pseudomonadota</taxon>
        <taxon>Betaproteobacteria</taxon>
        <taxon>Burkholderiales</taxon>
        <taxon>Burkholderiaceae</taxon>
        <taxon>Trinickia</taxon>
    </lineage>
</organism>
<name>A0A2T3XUY3_9BURK</name>
<evidence type="ECO:0000313" key="1">
    <source>
        <dbReference type="EMBL" id="PTB20307.1"/>
    </source>
</evidence>
<comment type="caution">
    <text evidence="1">The sequence shown here is derived from an EMBL/GenBank/DDBJ whole genome shotgun (WGS) entry which is preliminary data.</text>
</comment>
<dbReference type="EMBL" id="PYUC01000006">
    <property type="protein sequence ID" value="PTB20307.1"/>
    <property type="molecule type" value="Genomic_DNA"/>
</dbReference>
<dbReference type="InterPro" id="IPR011990">
    <property type="entry name" value="TPR-like_helical_dom_sf"/>
</dbReference>
<proteinExistence type="predicted"/>
<reference evidence="1 2" key="1">
    <citation type="submission" date="2018-03" db="EMBL/GenBank/DDBJ databases">
        <title>Whole genome analyses suggest that Burkholderia sensu lato contains two further novel genera in the rhizoxinica-symbiotica group Mycetohabitans gen. nov., and Trinickia gen. nov.: implications for the evolution of diazotrophy and nodulation in the Burkholderiaceae.</title>
        <authorList>
            <person name="Estrada De Los Santos P."/>
            <person name="Palmer M."/>
            <person name="Chavez-Ramirez B."/>
            <person name="Steenkamp E.T."/>
            <person name="Hirsch A.M."/>
            <person name="Manyaka P."/>
            <person name="Maluk M."/>
            <person name="Lafos M."/>
            <person name="Crook M."/>
            <person name="Gross E."/>
            <person name="Simon M.F."/>
            <person name="Bueno Dos Reis Junior F."/>
            <person name="Poole P.S."/>
            <person name="Venter S.N."/>
            <person name="James E.K."/>
        </authorList>
    </citation>
    <scope>NUCLEOTIDE SEQUENCE [LARGE SCALE GENOMIC DNA]</scope>
    <source>
        <strain evidence="1 2">JPY-366</strain>
    </source>
</reference>
<dbReference type="Gene3D" id="1.25.40.10">
    <property type="entry name" value="Tetratricopeptide repeat domain"/>
    <property type="match status" value="1"/>
</dbReference>
<evidence type="ECO:0008006" key="3">
    <source>
        <dbReference type="Google" id="ProtNLM"/>
    </source>
</evidence>
<accession>A0A2T3XUY3</accession>
<sequence>MPMQVMYWTSTAEQACQGFQPVGRVFDSGRGTLLPSIARWTEGANKAFYKAETSRLRYIKPGVTIQVKGLSGSESHDPRYFSCGPIVTTFTPEKGRSYEVDFAFQGTKSCSQRVADVTDPDHPAPIGQVVTCGRLSQIADLGNVKENYLKTFHEQVLEESRKKEAGAASNSEKAFAMQHEASALDSLGRSDEALAIIDQALKLIDPSKNKDLVATKAGILFSLNDPQSALTLLAPEIEETRKLADGKPQSERMAALGTYTEGFITATFAHIQLEQWQAAIGTLADAESPLEGPRFYAYRSLMYRYIMSRAQNPSLANARLEQDATYYTEHDKSHYGALLRMWQGTDSTLEAIQEADAVIAGMSGTDRQEALGEELFYLGAHAKFVNGKPAGGHNLLEDLNKLAPYGSIEWIYGKRVLE</sequence>
<gene>
    <name evidence="1" type="ORF">C9I57_14695</name>
</gene>
<protein>
    <recommendedName>
        <fullName evidence="3">Tetratricopeptide repeat protein</fullName>
    </recommendedName>
</protein>
<dbReference type="Proteomes" id="UP000240638">
    <property type="component" value="Unassembled WGS sequence"/>
</dbReference>